<dbReference type="PROSITE" id="PS50850">
    <property type="entry name" value="MFS"/>
    <property type="match status" value="1"/>
</dbReference>
<keyword evidence="3 4" id="KW-0472">Membrane</keyword>
<reference evidence="6 7" key="1">
    <citation type="submission" date="2019-03" db="EMBL/GenBank/DDBJ databases">
        <title>Genomic Encyclopedia of Type Strains, Phase IV (KMG-IV): sequencing the most valuable type-strain genomes for metagenomic binning, comparative biology and taxonomic classification.</title>
        <authorList>
            <person name="Goeker M."/>
        </authorList>
    </citation>
    <scope>NUCLEOTIDE SEQUENCE [LARGE SCALE GENOMIC DNA]</scope>
    <source>
        <strain evidence="6 7">DSM 100309</strain>
    </source>
</reference>
<feature type="transmembrane region" description="Helical" evidence="4">
    <location>
        <begin position="276"/>
        <end position="294"/>
    </location>
</feature>
<dbReference type="InterPro" id="IPR020846">
    <property type="entry name" value="MFS_dom"/>
</dbReference>
<evidence type="ECO:0000256" key="1">
    <source>
        <dbReference type="ARBA" id="ARBA00022692"/>
    </source>
</evidence>
<feature type="transmembrane region" description="Helical" evidence="4">
    <location>
        <begin position="59"/>
        <end position="78"/>
    </location>
</feature>
<gene>
    <name evidence="6" type="ORF">EDC63_1053</name>
</gene>
<keyword evidence="7" id="KW-1185">Reference proteome</keyword>
<proteinExistence type="predicted"/>
<dbReference type="CDD" id="cd17477">
    <property type="entry name" value="MFS_YcaD_like"/>
    <property type="match status" value="1"/>
</dbReference>
<protein>
    <submittedName>
        <fullName evidence="6">Putative MFS family arabinose efflux permease</fullName>
    </submittedName>
</protein>
<dbReference type="SUPFAM" id="SSF103473">
    <property type="entry name" value="MFS general substrate transporter"/>
    <property type="match status" value="1"/>
</dbReference>
<keyword evidence="1 4" id="KW-0812">Transmembrane</keyword>
<dbReference type="AlphaFoldDB" id="A0A4R3Y8R7"/>
<dbReference type="GO" id="GO:0005886">
    <property type="term" value="C:plasma membrane"/>
    <property type="evidence" value="ECO:0007669"/>
    <property type="project" value="TreeGrafter"/>
</dbReference>
<feature type="transmembrane region" description="Helical" evidence="4">
    <location>
        <begin position="117"/>
        <end position="137"/>
    </location>
</feature>
<dbReference type="InterPro" id="IPR011701">
    <property type="entry name" value="MFS"/>
</dbReference>
<feature type="transmembrane region" description="Helical" evidence="4">
    <location>
        <begin position="26"/>
        <end position="47"/>
    </location>
</feature>
<name>A0A4R3Y8R7_9PROT</name>
<evidence type="ECO:0000313" key="6">
    <source>
        <dbReference type="EMBL" id="TCV87338.1"/>
    </source>
</evidence>
<feature type="domain" description="Major facilitator superfamily (MFS) profile" evidence="5">
    <location>
        <begin position="185"/>
        <end position="402"/>
    </location>
</feature>
<evidence type="ECO:0000256" key="3">
    <source>
        <dbReference type="ARBA" id="ARBA00023136"/>
    </source>
</evidence>
<dbReference type="Pfam" id="PF07690">
    <property type="entry name" value="MFS_1"/>
    <property type="match status" value="2"/>
</dbReference>
<dbReference type="Proteomes" id="UP000295367">
    <property type="component" value="Unassembled WGS sequence"/>
</dbReference>
<dbReference type="Gene3D" id="1.20.1250.20">
    <property type="entry name" value="MFS general substrate transporter like domains"/>
    <property type="match status" value="2"/>
</dbReference>
<dbReference type="PANTHER" id="PTHR23521">
    <property type="entry name" value="TRANSPORTER MFS SUPERFAMILY"/>
    <property type="match status" value="1"/>
</dbReference>
<feature type="transmembrane region" description="Helical" evidence="4">
    <location>
        <begin position="188"/>
        <end position="209"/>
    </location>
</feature>
<accession>A0A4R3Y8R7</accession>
<evidence type="ECO:0000256" key="2">
    <source>
        <dbReference type="ARBA" id="ARBA00022989"/>
    </source>
</evidence>
<dbReference type="PANTHER" id="PTHR23521:SF3">
    <property type="entry name" value="MFS TRANSPORTER"/>
    <property type="match status" value="1"/>
</dbReference>
<feature type="transmembrane region" description="Helical" evidence="4">
    <location>
        <begin position="340"/>
        <end position="359"/>
    </location>
</feature>
<feature type="transmembrane region" description="Helical" evidence="4">
    <location>
        <begin position="251"/>
        <end position="270"/>
    </location>
</feature>
<dbReference type="InterPro" id="IPR036259">
    <property type="entry name" value="MFS_trans_sf"/>
</dbReference>
<comment type="caution">
    <text evidence="6">The sequence shown here is derived from an EMBL/GenBank/DDBJ whole genome shotgun (WGS) entry which is preliminary data.</text>
</comment>
<feature type="transmembrane region" description="Helical" evidence="4">
    <location>
        <begin position="315"/>
        <end position="334"/>
    </location>
</feature>
<keyword evidence="2 4" id="KW-1133">Transmembrane helix</keyword>
<evidence type="ECO:0000256" key="4">
    <source>
        <dbReference type="SAM" id="Phobius"/>
    </source>
</evidence>
<dbReference type="EMBL" id="SMCO01000005">
    <property type="protein sequence ID" value="TCV87338.1"/>
    <property type="molecule type" value="Genomic_DNA"/>
</dbReference>
<evidence type="ECO:0000259" key="5">
    <source>
        <dbReference type="PROSITE" id="PS50850"/>
    </source>
</evidence>
<feature type="transmembrane region" description="Helical" evidence="4">
    <location>
        <begin position="221"/>
        <end position="239"/>
    </location>
</feature>
<organism evidence="6 7">
    <name type="scientific">Sulfurirhabdus autotrophica</name>
    <dbReference type="NCBI Taxonomy" id="1706046"/>
    <lineage>
        <taxon>Bacteria</taxon>
        <taxon>Pseudomonadati</taxon>
        <taxon>Pseudomonadota</taxon>
        <taxon>Betaproteobacteria</taxon>
        <taxon>Nitrosomonadales</taxon>
        <taxon>Sulfuricellaceae</taxon>
        <taxon>Sulfurirhabdus</taxon>
    </lineage>
</organism>
<sequence>MGILLAGVGLMGTTLGLRAGLEGFPVTATGIIMSAYFLGFVLGTFLVPQLIRRVGYIRTFAVLATTASSTALLHVLFIDPWTWGGLRLVTGFCLVGLYMVIESWLNAMTSNHQRGMVFSTYMAVTLLAMALGQYLILAGDVGSFIPFALSAVLLSLSLIPIALTRIAEPAQVHTPSISLRHLYKVSPLGVLGTLTAGLANGGFWGMGAVFAQRIELSSSDIAFYMSATIIGGMLLQWPIGHLSDRHDRRVVLTFVTFTGMILAISAYASIGFSTMTLFGVSFLFGGFMFTIYSLSVAHVNDHLQPEQMLEATSSLLLIYGIGATLGPTVAGVMMDQVGAGGLMIYFALALGGLGVFALIRMTSSATVPVEEQRDFVGMVRTSQVVLELNPQLADNDSKTGAS</sequence>
<dbReference type="InterPro" id="IPR047200">
    <property type="entry name" value="MFS_YcaD-like"/>
</dbReference>
<feature type="transmembrane region" description="Helical" evidence="4">
    <location>
        <begin position="143"/>
        <end position="167"/>
    </location>
</feature>
<evidence type="ECO:0000313" key="7">
    <source>
        <dbReference type="Proteomes" id="UP000295367"/>
    </source>
</evidence>
<dbReference type="GO" id="GO:0022857">
    <property type="term" value="F:transmembrane transporter activity"/>
    <property type="evidence" value="ECO:0007669"/>
    <property type="project" value="InterPro"/>
</dbReference>
<feature type="transmembrane region" description="Helical" evidence="4">
    <location>
        <begin position="84"/>
        <end position="105"/>
    </location>
</feature>